<evidence type="ECO:0000313" key="8">
    <source>
        <dbReference type="EMBL" id="SZX59805.1"/>
    </source>
</evidence>
<evidence type="ECO:0000256" key="6">
    <source>
        <dbReference type="SAM" id="Phobius"/>
    </source>
</evidence>
<keyword evidence="3 6" id="KW-1133">Transmembrane helix</keyword>
<dbReference type="AlphaFoldDB" id="A0A383V2N7"/>
<comment type="subcellular location">
    <subcellularLocation>
        <location evidence="1">Membrane</location>
        <topology evidence="1">Multi-pass membrane protein</topology>
    </subcellularLocation>
</comment>
<reference evidence="8 9" key="1">
    <citation type="submission" date="2016-10" db="EMBL/GenBank/DDBJ databases">
        <authorList>
            <person name="Cai Z."/>
        </authorList>
    </citation>
    <scope>NUCLEOTIDE SEQUENCE [LARGE SCALE GENOMIC DNA]</scope>
</reference>
<feature type="transmembrane region" description="Helical" evidence="6">
    <location>
        <begin position="120"/>
        <end position="143"/>
    </location>
</feature>
<proteinExistence type="predicted"/>
<sequence length="708" mass="73295">MFKVNLNVALLAGSLVAHLDLVCSSAYKVQLLNTILFVGCFFGSGIFGLLCDKIGRRLPLFIATAAAAASMFASLAVPALQQYYWAFALTRAVAGVAAAGQSQAMFLLVTEVSGPSHRGIAGTSICLMFTLGEFVLVGLAWALPHWRNLTLAAGLLTAGSLLLFPWVPESARWLLSKGQQSEATQLLHRISISNGTSMPAAALVCSHTQATHCTAYTTAPSHTADPEHTTDLITASPFANFMPPTGLDKDQGILPHIIFADPEISSSGSAILAFRSSDDALADTESATPHSTATAAAGSAYNVHASEQQQQEQQRQGLCGLLCQPGMAAASLVLLLTWFTIMLSYYGVALGLGGLPGSLHVTFSLGAAAELAGVLLTAAVIDKVARHCLVAYGMLLAGASCLAAASGVTALAQCLLAAGKFGCTVALIALSPYTSELFPTSHRATAMGIFAQAARIGSIAAPSMIMLGSAAASSSSSHASASTTLPYTVFGAASLLSGLLMLLLPNTRGAPLPETAADLKRLRTVLSSKPSRPGLKGLLQHVLNPPAVLSLEEAAADRPLPVTTSGGADNCTNATGQERHAVTCRQGSSSSSQCGVGNAGMLGIGVLFEGQSLCKRSVWSTQDSDVNFEALFAAGYTQQQQQQQQQQDAGVEQHAGIVSHLEARSAADAELRDTLGMCTSLASSHSTDDDDYDSDCSVAGSHMDPQVV</sequence>
<feature type="region of interest" description="Disordered" evidence="5">
    <location>
        <begin position="682"/>
        <end position="708"/>
    </location>
</feature>
<feature type="transmembrane region" description="Helical" evidence="6">
    <location>
        <begin position="58"/>
        <end position="77"/>
    </location>
</feature>
<evidence type="ECO:0000256" key="3">
    <source>
        <dbReference type="ARBA" id="ARBA00022989"/>
    </source>
</evidence>
<dbReference type="InterPro" id="IPR011701">
    <property type="entry name" value="MFS"/>
</dbReference>
<evidence type="ECO:0000256" key="1">
    <source>
        <dbReference type="ARBA" id="ARBA00004141"/>
    </source>
</evidence>
<evidence type="ECO:0000256" key="5">
    <source>
        <dbReference type="SAM" id="MobiDB-lite"/>
    </source>
</evidence>
<dbReference type="PROSITE" id="PS50850">
    <property type="entry name" value="MFS"/>
    <property type="match status" value="1"/>
</dbReference>
<keyword evidence="4 6" id="KW-0472">Membrane</keyword>
<protein>
    <recommendedName>
        <fullName evidence="7">Major facilitator superfamily (MFS) profile domain-containing protein</fullName>
    </recommendedName>
</protein>
<name>A0A383V2N7_TETOB</name>
<keyword evidence="9" id="KW-1185">Reference proteome</keyword>
<dbReference type="Pfam" id="PF00083">
    <property type="entry name" value="Sugar_tr"/>
    <property type="match status" value="1"/>
</dbReference>
<dbReference type="Proteomes" id="UP000256970">
    <property type="component" value="Unassembled WGS sequence"/>
</dbReference>
<accession>A0A383V2N7</accession>
<dbReference type="STRING" id="3088.A0A383V2N7"/>
<feature type="transmembrane region" description="Helical" evidence="6">
    <location>
        <begin position="361"/>
        <end position="381"/>
    </location>
</feature>
<evidence type="ECO:0000313" key="9">
    <source>
        <dbReference type="Proteomes" id="UP000256970"/>
    </source>
</evidence>
<dbReference type="InterPro" id="IPR020846">
    <property type="entry name" value="MFS_dom"/>
</dbReference>
<feature type="transmembrane region" description="Helical" evidence="6">
    <location>
        <begin position="388"/>
        <end position="409"/>
    </location>
</feature>
<dbReference type="EMBL" id="FNXT01000027">
    <property type="protein sequence ID" value="SZX59805.1"/>
    <property type="molecule type" value="Genomic_DNA"/>
</dbReference>
<dbReference type="GO" id="GO:0022857">
    <property type="term" value="F:transmembrane transporter activity"/>
    <property type="evidence" value="ECO:0007669"/>
    <property type="project" value="InterPro"/>
</dbReference>
<organism evidence="8 9">
    <name type="scientific">Tetradesmus obliquus</name>
    <name type="common">Green alga</name>
    <name type="synonym">Acutodesmus obliquus</name>
    <dbReference type="NCBI Taxonomy" id="3088"/>
    <lineage>
        <taxon>Eukaryota</taxon>
        <taxon>Viridiplantae</taxon>
        <taxon>Chlorophyta</taxon>
        <taxon>core chlorophytes</taxon>
        <taxon>Chlorophyceae</taxon>
        <taxon>CS clade</taxon>
        <taxon>Sphaeropleales</taxon>
        <taxon>Scenedesmaceae</taxon>
        <taxon>Tetradesmus</taxon>
    </lineage>
</organism>
<dbReference type="SUPFAM" id="SSF103473">
    <property type="entry name" value="MFS general substrate transporter"/>
    <property type="match status" value="1"/>
</dbReference>
<evidence type="ECO:0000256" key="2">
    <source>
        <dbReference type="ARBA" id="ARBA00022692"/>
    </source>
</evidence>
<feature type="transmembrane region" description="Helical" evidence="6">
    <location>
        <begin position="83"/>
        <end position="108"/>
    </location>
</feature>
<dbReference type="Gene3D" id="1.20.1250.20">
    <property type="entry name" value="MFS general substrate transporter like domains"/>
    <property type="match status" value="2"/>
</dbReference>
<dbReference type="Pfam" id="PF07690">
    <property type="entry name" value="MFS_1"/>
    <property type="match status" value="1"/>
</dbReference>
<dbReference type="InterPro" id="IPR036259">
    <property type="entry name" value="MFS_trans_sf"/>
</dbReference>
<feature type="transmembrane region" description="Helical" evidence="6">
    <location>
        <begin position="34"/>
        <end position="51"/>
    </location>
</feature>
<evidence type="ECO:0000259" key="7">
    <source>
        <dbReference type="PROSITE" id="PS50850"/>
    </source>
</evidence>
<feature type="domain" description="Major facilitator superfamily (MFS) profile" evidence="7">
    <location>
        <begin position="1"/>
        <end position="509"/>
    </location>
</feature>
<dbReference type="InterPro" id="IPR005828">
    <property type="entry name" value="MFS_sugar_transport-like"/>
</dbReference>
<evidence type="ECO:0000256" key="4">
    <source>
        <dbReference type="ARBA" id="ARBA00023136"/>
    </source>
</evidence>
<dbReference type="PANTHER" id="PTHR24064">
    <property type="entry name" value="SOLUTE CARRIER FAMILY 22 MEMBER"/>
    <property type="match status" value="1"/>
</dbReference>
<gene>
    <name evidence="8" type="ORF">BQ4739_LOCUS412</name>
</gene>
<feature type="transmembrane region" description="Helical" evidence="6">
    <location>
        <begin position="149"/>
        <end position="167"/>
    </location>
</feature>
<keyword evidence="2 6" id="KW-0812">Transmembrane</keyword>
<dbReference type="GO" id="GO:0016020">
    <property type="term" value="C:membrane"/>
    <property type="evidence" value="ECO:0007669"/>
    <property type="project" value="UniProtKB-SubCell"/>
</dbReference>